<feature type="compositionally biased region" description="Basic and acidic residues" evidence="1">
    <location>
        <begin position="259"/>
        <end position="275"/>
    </location>
</feature>
<proteinExistence type="predicted"/>
<dbReference type="RefSeq" id="XP_073557487.1">
    <property type="nucleotide sequence ID" value="XM_073703978.1"/>
</dbReference>
<dbReference type="GeneID" id="300578428"/>
<protein>
    <submittedName>
        <fullName evidence="2">Uncharacterized protein</fullName>
    </submittedName>
</protein>
<evidence type="ECO:0000313" key="3">
    <source>
        <dbReference type="Proteomes" id="UP001642720"/>
    </source>
</evidence>
<feature type="compositionally biased region" description="Gly residues" evidence="1">
    <location>
        <begin position="167"/>
        <end position="178"/>
    </location>
</feature>
<dbReference type="EMBL" id="PPTA01000009">
    <property type="protein sequence ID" value="TFB01286.1"/>
    <property type="molecule type" value="Genomic_DNA"/>
</dbReference>
<dbReference type="Proteomes" id="UP001642720">
    <property type="component" value="Unassembled WGS sequence"/>
</dbReference>
<feature type="compositionally biased region" description="Basic and acidic residues" evidence="1">
    <location>
        <begin position="288"/>
        <end position="306"/>
    </location>
</feature>
<feature type="region of interest" description="Disordered" evidence="1">
    <location>
        <begin position="611"/>
        <end position="631"/>
    </location>
</feature>
<organism evidence="2 3">
    <name type="scientific">Trichoderma ghanense</name>
    <dbReference type="NCBI Taxonomy" id="65468"/>
    <lineage>
        <taxon>Eukaryota</taxon>
        <taxon>Fungi</taxon>
        <taxon>Dikarya</taxon>
        <taxon>Ascomycota</taxon>
        <taxon>Pezizomycotina</taxon>
        <taxon>Sordariomycetes</taxon>
        <taxon>Hypocreomycetidae</taxon>
        <taxon>Hypocreales</taxon>
        <taxon>Hypocreaceae</taxon>
        <taxon>Trichoderma</taxon>
    </lineage>
</organism>
<name>A0ABY2H0G7_9HYPO</name>
<reference evidence="2 3" key="1">
    <citation type="submission" date="2018-01" db="EMBL/GenBank/DDBJ databases">
        <title>Genome characterization of the sugarcane-associated fungus Trichoderma ghanense CCMA-1212 and their application in lignocelulose bioconversion.</title>
        <authorList>
            <person name="Steindorff A.S."/>
            <person name="Mendes T.D."/>
            <person name="Vilela E.S.D."/>
            <person name="Rodrigues D.S."/>
            <person name="Formighieri E.F."/>
            <person name="Melo I.S."/>
            <person name="Favaro L.C.L."/>
        </authorList>
    </citation>
    <scope>NUCLEOTIDE SEQUENCE [LARGE SCALE GENOMIC DNA]</scope>
    <source>
        <strain evidence="2 3">CCMA-1212</strain>
    </source>
</reference>
<feature type="region of interest" description="Disordered" evidence="1">
    <location>
        <begin position="164"/>
        <end position="183"/>
    </location>
</feature>
<comment type="caution">
    <text evidence="2">The sequence shown here is derived from an EMBL/GenBank/DDBJ whole genome shotgun (WGS) entry which is preliminary data.</text>
</comment>
<keyword evidence="3" id="KW-1185">Reference proteome</keyword>
<accession>A0ABY2H0G7</accession>
<evidence type="ECO:0000313" key="2">
    <source>
        <dbReference type="EMBL" id="TFB01286.1"/>
    </source>
</evidence>
<sequence>MPLLRPHPVAHPLLGQPPRRLVALALGIARRRPARPRDDEGGDGLAQPLVGDAGDGHLLDAGQLEEAVLDLERVDVLAAADDEVLDAPRDLDEAVGVHLGLVARVEPRAAVGLVAPHLGGALRVAKVALHDEVARGGQLAALANGDDARGVAGVDDLDRRVRHGRADGGGALGKGVRGPGHAADGRRLRHAVADDQVLQAEAGEDGAHQGLGDAAAGDDALAQVLRHGQAAGVEGLEDGDEHGADAVEPRGLVLGGHADGGDGVKGRRREEDGGARRGRGHVAQHGAEAVEERRRDDDAVRGREAHAVGDEGAVVEDGRVRQLRRLGHRRRARRELNVDGVGRIQWCVRDDCPVRPLEEIIVGAQGGQVLEGKVDARVAGAVVQHDDAAQRGHGLALDGAAAEVADDGLEQRAVAAALARAVGEVGDGADDEDLGAEVGERGLDLVGVEAGVERDEDGAELEEGVRQGGELGAVAEGHGDAVPLADAERGQRRGEPVGDEVEAVVGQGGLAGRWSRRAGDDGGPVAVEGDDGGEVVGDGACVEGGLRRVSRGRCFVGEPSSTGTLATAAAAAPMALRAATRTAGLVRPSGLAHARVYIAIRVWWSLAKDVRETKQNRNAQRQKKTKEQEDG</sequence>
<feature type="region of interest" description="Disordered" evidence="1">
    <location>
        <begin position="235"/>
        <end position="306"/>
    </location>
</feature>
<evidence type="ECO:0000256" key="1">
    <source>
        <dbReference type="SAM" id="MobiDB-lite"/>
    </source>
</evidence>
<gene>
    <name evidence="2" type="ORF">CCMA1212_006777</name>
</gene>